<dbReference type="PRINTS" id="PR00111">
    <property type="entry name" value="ABHYDROLASE"/>
</dbReference>
<reference evidence="2" key="1">
    <citation type="submission" date="2022-04" db="EMBL/GenBank/DDBJ databases">
        <title>A functionally conserved STORR gene fusion in Papaver species that diverged 16.8 million years ago.</title>
        <authorList>
            <person name="Catania T."/>
        </authorList>
    </citation>
    <scope>NUCLEOTIDE SEQUENCE</scope>
    <source>
        <strain evidence="2">S-188037</strain>
    </source>
</reference>
<gene>
    <name evidence="2" type="ORF">MKW98_014937</name>
</gene>
<dbReference type="PANTHER" id="PTHR43139:SF52">
    <property type="entry name" value="SI:DKEY-122A22.2"/>
    <property type="match status" value="1"/>
</dbReference>
<accession>A0AAD4SNT4</accession>
<dbReference type="Proteomes" id="UP001202328">
    <property type="component" value="Unassembled WGS sequence"/>
</dbReference>
<proteinExistence type="predicted"/>
<evidence type="ECO:0000313" key="3">
    <source>
        <dbReference type="Proteomes" id="UP001202328"/>
    </source>
</evidence>
<dbReference type="Gene3D" id="3.40.50.1820">
    <property type="entry name" value="alpha/beta hydrolase"/>
    <property type="match status" value="1"/>
</dbReference>
<dbReference type="EMBL" id="JAJJMB010009331">
    <property type="protein sequence ID" value="KAI3914330.1"/>
    <property type="molecule type" value="Genomic_DNA"/>
</dbReference>
<comment type="caution">
    <text evidence="2">The sequence shown here is derived from an EMBL/GenBank/DDBJ whole genome shotgun (WGS) entry which is preliminary data.</text>
</comment>
<organism evidence="2 3">
    <name type="scientific">Papaver atlanticum</name>
    <dbReference type="NCBI Taxonomy" id="357466"/>
    <lineage>
        <taxon>Eukaryota</taxon>
        <taxon>Viridiplantae</taxon>
        <taxon>Streptophyta</taxon>
        <taxon>Embryophyta</taxon>
        <taxon>Tracheophyta</taxon>
        <taxon>Spermatophyta</taxon>
        <taxon>Magnoliopsida</taxon>
        <taxon>Ranunculales</taxon>
        <taxon>Papaveraceae</taxon>
        <taxon>Papaveroideae</taxon>
        <taxon>Papaver</taxon>
    </lineage>
</organism>
<dbReference type="InterPro" id="IPR029058">
    <property type="entry name" value="AB_hydrolase_fold"/>
</dbReference>
<sequence length="300" mass="34464">MATSCFSFVSFYEKYHIKTFKSCNLSSQTIKIDSETIIHLWKPNSKPTNKPSLILIHGFGANSLWQWRYQVEALSTHFSLYIPDLLFFGKSTTTSSDRTEIFQADCLVKVMECLGVEKYSIIGTSYGGFVGYRMASLWPNRVQKIVIASSAVNMRLKDNEDLIEKSGVDKIEDLMIPVRATDLRTLLSFAVHKRLQFFPDFLLNDMINSLFIENREEKKQLLYGLTLGRKNSVDISRLQQEVLIAWGEHDNLFPLEKAYELKELLGEKVSLEVIKKTSHTPQIENPKLFNDIVMTFLLSL</sequence>
<dbReference type="Pfam" id="PF00561">
    <property type="entry name" value="Abhydrolase_1"/>
    <property type="match status" value="1"/>
</dbReference>
<dbReference type="InterPro" id="IPR052370">
    <property type="entry name" value="Meta-cleavage_hydrolase"/>
</dbReference>
<feature type="domain" description="AB hydrolase-1" evidence="1">
    <location>
        <begin position="51"/>
        <end position="286"/>
    </location>
</feature>
<evidence type="ECO:0000259" key="1">
    <source>
        <dbReference type="Pfam" id="PF00561"/>
    </source>
</evidence>
<dbReference type="InterPro" id="IPR000073">
    <property type="entry name" value="AB_hydrolase_1"/>
</dbReference>
<evidence type="ECO:0000313" key="2">
    <source>
        <dbReference type="EMBL" id="KAI3914330.1"/>
    </source>
</evidence>
<dbReference type="PANTHER" id="PTHR43139">
    <property type="entry name" value="SI:DKEY-122A22.2"/>
    <property type="match status" value="1"/>
</dbReference>
<name>A0AAD4SNT4_9MAGN</name>
<dbReference type="SUPFAM" id="SSF53474">
    <property type="entry name" value="alpha/beta-Hydrolases"/>
    <property type="match status" value="1"/>
</dbReference>
<keyword evidence="3" id="KW-1185">Reference proteome</keyword>
<protein>
    <recommendedName>
        <fullName evidence="1">AB hydrolase-1 domain-containing protein</fullName>
    </recommendedName>
</protein>
<dbReference type="AlphaFoldDB" id="A0AAD4SNT4"/>